<dbReference type="AlphaFoldDB" id="A0A557RM15"/>
<dbReference type="InterPro" id="IPR006385">
    <property type="entry name" value="HAD_hydro_SerB1"/>
</dbReference>
<evidence type="ECO:0000256" key="3">
    <source>
        <dbReference type="ARBA" id="ARBA00022842"/>
    </source>
</evidence>
<dbReference type="Gene3D" id="1.20.1440.100">
    <property type="entry name" value="SG protein - dephosphorylation function"/>
    <property type="match status" value="1"/>
</dbReference>
<comment type="caution">
    <text evidence="4">The sequence shown here is derived from an EMBL/GenBank/DDBJ whole genome shotgun (WGS) entry which is preliminary data.</text>
</comment>
<evidence type="ECO:0000256" key="2">
    <source>
        <dbReference type="ARBA" id="ARBA00022801"/>
    </source>
</evidence>
<organism evidence="4 5">
    <name type="scientific">Spiribacter aquaticus</name>
    <dbReference type="NCBI Taxonomy" id="1935996"/>
    <lineage>
        <taxon>Bacteria</taxon>
        <taxon>Pseudomonadati</taxon>
        <taxon>Pseudomonadota</taxon>
        <taxon>Gammaproteobacteria</taxon>
        <taxon>Chromatiales</taxon>
        <taxon>Ectothiorhodospiraceae</taxon>
        <taxon>Spiribacter</taxon>
    </lineage>
</organism>
<dbReference type="InterPro" id="IPR050582">
    <property type="entry name" value="HAD-like_SerB"/>
</dbReference>
<dbReference type="Proteomes" id="UP000316688">
    <property type="component" value="Unassembled WGS sequence"/>
</dbReference>
<dbReference type="NCBIfam" id="TIGR01490">
    <property type="entry name" value="HAD-SF-IB-hyp1"/>
    <property type="match status" value="1"/>
</dbReference>
<evidence type="ECO:0000313" key="4">
    <source>
        <dbReference type="EMBL" id="TVO66162.1"/>
    </source>
</evidence>
<dbReference type="GO" id="GO:0016787">
    <property type="term" value="F:hydrolase activity"/>
    <property type="evidence" value="ECO:0007669"/>
    <property type="project" value="UniProtKB-KW"/>
</dbReference>
<accession>A0A557RM15</accession>
<keyword evidence="3" id="KW-0460">Magnesium</keyword>
<evidence type="ECO:0000256" key="1">
    <source>
        <dbReference type="ARBA" id="ARBA00022723"/>
    </source>
</evidence>
<dbReference type="PANTHER" id="PTHR43344">
    <property type="entry name" value="PHOSPHOSERINE PHOSPHATASE"/>
    <property type="match status" value="1"/>
</dbReference>
<dbReference type="RefSeq" id="WP_144346758.1">
    <property type="nucleotide sequence ID" value="NZ_VMKP01000001.1"/>
</dbReference>
<name>A0A557RM15_9GAMM</name>
<evidence type="ECO:0000313" key="5">
    <source>
        <dbReference type="Proteomes" id="UP000316688"/>
    </source>
</evidence>
<gene>
    <name evidence="4" type="ORF">FPL11_00200</name>
</gene>
<keyword evidence="1" id="KW-0479">Metal-binding</keyword>
<dbReference type="GO" id="GO:0046872">
    <property type="term" value="F:metal ion binding"/>
    <property type="evidence" value="ECO:0007669"/>
    <property type="project" value="UniProtKB-KW"/>
</dbReference>
<dbReference type="EMBL" id="VMKP01000001">
    <property type="protein sequence ID" value="TVO66162.1"/>
    <property type="molecule type" value="Genomic_DNA"/>
</dbReference>
<keyword evidence="2 4" id="KW-0378">Hydrolase</keyword>
<dbReference type="InterPro" id="IPR036412">
    <property type="entry name" value="HAD-like_sf"/>
</dbReference>
<dbReference type="InterPro" id="IPR023214">
    <property type="entry name" value="HAD_sf"/>
</dbReference>
<dbReference type="Pfam" id="PF12710">
    <property type="entry name" value="HAD"/>
    <property type="match status" value="1"/>
</dbReference>
<keyword evidence="5" id="KW-1185">Reference proteome</keyword>
<sequence>MQLAIFDLDNTLLEGDSDYLWGQHLIEQGAVQRDEFDARNRQFMRDYEAGELDIEAFLQFALRPLADHPESRLMDWRDAFIERHIRPRILPAACELVDDHRRRGHALMIITATNRFVTAPIAALFDIPVLLATEPERGPAGYTGRPAGIPTFQAGKIEALRTWLDAQEQRFDTLHFYSDSRNDLPLLEVVDQPVAIDPDPVLAAAARANGWPMLTLRAGDTPQPLA</sequence>
<dbReference type="PANTHER" id="PTHR43344:SF13">
    <property type="entry name" value="PHOSPHATASE RV3661-RELATED"/>
    <property type="match status" value="1"/>
</dbReference>
<proteinExistence type="predicted"/>
<dbReference type="Gene3D" id="3.40.50.1000">
    <property type="entry name" value="HAD superfamily/HAD-like"/>
    <property type="match status" value="1"/>
</dbReference>
<protein>
    <submittedName>
        <fullName evidence="4">HAD-IB family hydrolase</fullName>
    </submittedName>
</protein>
<reference evidence="4 5" key="1">
    <citation type="submission" date="2019-07" db="EMBL/GenBank/DDBJ databases">
        <title>Reclasification of Spiribacter aquaticus.</title>
        <authorList>
            <person name="Leon M.J."/>
            <person name="Sanchez-Porro C."/>
            <person name="Ventosa A."/>
        </authorList>
    </citation>
    <scope>NUCLEOTIDE SEQUENCE [LARGE SCALE GENOMIC DNA]</scope>
    <source>
        <strain evidence="4 5">SP30</strain>
    </source>
</reference>
<dbReference type="NCBIfam" id="TIGR01488">
    <property type="entry name" value="HAD-SF-IB"/>
    <property type="match status" value="1"/>
</dbReference>
<dbReference type="SUPFAM" id="SSF56784">
    <property type="entry name" value="HAD-like"/>
    <property type="match status" value="1"/>
</dbReference>